<dbReference type="AlphaFoldDB" id="A0A432VYS8"/>
<keyword evidence="1" id="KW-0472">Membrane</keyword>
<gene>
    <name evidence="3" type="ORF">CWE06_02920</name>
</gene>
<feature type="transmembrane region" description="Helical" evidence="1">
    <location>
        <begin position="60"/>
        <end position="81"/>
    </location>
</feature>
<evidence type="ECO:0000313" key="3">
    <source>
        <dbReference type="EMBL" id="RUO21817.1"/>
    </source>
</evidence>
<name>A0A432VYS8_9GAMM</name>
<sequence>MSKTINITAKDFVEFSDYGVNRAYCNKTNSSGFLRGLVMWVAIFLVFLLGFYLNSSKGGFHWYSAGVGALLPTVFLVSFVITMSRMRHACMPDPNSNLFRTKTLELKPEGVRWADDLQECFYAWEGFSAVEEHQGNVYLFLDKVMALIVPAATFADDAEREEFLAQIQHHRTEVKSLEPS</sequence>
<evidence type="ECO:0000256" key="1">
    <source>
        <dbReference type="SAM" id="Phobius"/>
    </source>
</evidence>
<organism evidence="3 4">
    <name type="scientific">Aliidiomarina haloalkalitolerans</name>
    <dbReference type="NCBI Taxonomy" id="859059"/>
    <lineage>
        <taxon>Bacteria</taxon>
        <taxon>Pseudomonadati</taxon>
        <taxon>Pseudomonadota</taxon>
        <taxon>Gammaproteobacteria</taxon>
        <taxon>Alteromonadales</taxon>
        <taxon>Idiomarinaceae</taxon>
        <taxon>Aliidiomarina</taxon>
    </lineage>
</organism>
<protein>
    <recommendedName>
        <fullName evidence="2">YcxB-like C-terminal domain-containing protein</fullName>
    </recommendedName>
</protein>
<feature type="transmembrane region" description="Helical" evidence="1">
    <location>
        <begin position="32"/>
        <end position="54"/>
    </location>
</feature>
<accession>A0A432VYS8</accession>
<feature type="domain" description="YcxB-like C-terminal" evidence="2">
    <location>
        <begin position="108"/>
        <end position="166"/>
    </location>
</feature>
<dbReference type="OrthoDB" id="7059460at2"/>
<proteinExistence type="predicted"/>
<evidence type="ECO:0000259" key="2">
    <source>
        <dbReference type="Pfam" id="PF14317"/>
    </source>
</evidence>
<reference evidence="3 4" key="1">
    <citation type="journal article" date="2011" name="Front. Microbiol.">
        <title>Genomic signatures of strain selection and enhancement in Bacillus atrophaeus var. globigii, a historical biowarfare simulant.</title>
        <authorList>
            <person name="Gibbons H.S."/>
            <person name="Broomall S.M."/>
            <person name="McNew L.A."/>
            <person name="Daligault H."/>
            <person name="Chapman C."/>
            <person name="Bruce D."/>
            <person name="Karavis M."/>
            <person name="Krepps M."/>
            <person name="McGregor P.A."/>
            <person name="Hong C."/>
            <person name="Park K.H."/>
            <person name="Akmal A."/>
            <person name="Feldman A."/>
            <person name="Lin J.S."/>
            <person name="Chang W.E."/>
            <person name="Higgs B.W."/>
            <person name="Demirev P."/>
            <person name="Lindquist J."/>
            <person name="Liem A."/>
            <person name="Fochler E."/>
            <person name="Read T.D."/>
            <person name="Tapia R."/>
            <person name="Johnson S."/>
            <person name="Bishop-Lilly K.A."/>
            <person name="Detter C."/>
            <person name="Han C."/>
            <person name="Sozhamannan S."/>
            <person name="Rosenzweig C.N."/>
            <person name="Skowronski E.W."/>
        </authorList>
    </citation>
    <scope>NUCLEOTIDE SEQUENCE [LARGE SCALE GENOMIC DNA]</scope>
    <source>
        <strain evidence="3 4">AK5</strain>
    </source>
</reference>
<dbReference type="InterPro" id="IPR025588">
    <property type="entry name" value="YcxB-like_C"/>
</dbReference>
<comment type="caution">
    <text evidence="3">The sequence shown here is derived from an EMBL/GenBank/DDBJ whole genome shotgun (WGS) entry which is preliminary data.</text>
</comment>
<keyword evidence="1" id="KW-1133">Transmembrane helix</keyword>
<evidence type="ECO:0000313" key="4">
    <source>
        <dbReference type="Proteomes" id="UP000288212"/>
    </source>
</evidence>
<dbReference type="EMBL" id="PIPI01000001">
    <property type="protein sequence ID" value="RUO21817.1"/>
    <property type="molecule type" value="Genomic_DNA"/>
</dbReference>
<dbReference type="RefSeq" id="WP_126790996.1">
    <property type="nucleotide sequence ID" value="NZ_PIPI01000001.1"/>
</dbReference>
<dbReference type="Pfam" id="PF14317">
    <property type="entry name" value="YcxB"/>
    <property type="match status" value="1"/>
</dbReference>
<dbReference type="Proteomes" id="UP000288212">
    <property type="component" value="Unassembled WGS sequence"/>
</dbReference>
<keyword evidence="4" id="KW-1185">Reference proteome</keyword>
<keyword evidence="1" id="KW-0812">Transmembrane</keyword>